<evidence type="ECO:0000313" key="3">
    <source>
        <dbReference type="Proteomes" id="UP000295499"/>
    </source>
</evidence>
<name>A0A4R6IQ08_9SPHI</name>
<dbReference type="EMBL" id="SNWM01000001">
    <property type="protein sequence ID" value="TDO24400.1"/>
    <property type="molecule type" value="Genomic_DNA"/>
</dbReference>
<feature type="signal peptide" evidence="1">
    <location>
        <begin position="1"/>
        <end position="19"/>
    </location>
</feature>
<accession>A0A4R6IQ08</accession>
<dbReference type="RefSeq" id="WP_133552353.1">
    <property type="nucleotide sequence ID" value="NZ_SNWM01000001.1"/>
</dbReference>
<keyword evidence="1" id="KW-0732">Signal</keyword>
<proteinExistence type="predicted"/>
<protein>
    <recommendedName>
        <fullName evidence="4">Outer membrane protein with beta-barrel domain</fullName>
    </recommendedName>
</protein>
<dbReference type="SUPFAM" id="SSF56925">
    <property type="entry name" value="OMPA-like"/>
    <property type="match status" value="1"/>
</dbReference>
<evidence type="ECO:0008006" key="4">
    <source>
        <dbReference type="Google" id="ProtNLM"/>
    </source>
</evidence>
<organism evidence="2 3">
    <name type="scientific">Pedobacter duraquae</name>
    <dbReference type="NCBI Taxonomy" id="425511"/>
    <lineage>
        <taxon>Bacteria</taxon>
        <taxon>Pseudomonadati</taxon>
        <taxon>Bacteroidota</taxon>
        <taxon>Sphingobacteriia</taxon>
        <taxon>Sphingobacteriales</taxon>
        <taxon>Sphingobacteriaceae</taxon>
        <taxon>Pedobacter</taxon>
    </lineage>
</organism>
<evidence type="ECO:0000256" key="1">
    <source>
        <dbReference type="SAM" id="SignalP"/>
    </source>
</evidence>
<comment type="caution">
    <text evidence="2">The sequence shown here is derived from an EMBL/GenBank/DDBJ whole genome shotgun (WGS) entry which is preliminary data.</text>
</comment>
<feature type="chain" id="PRO_5020614028" description="Outer membrane protein with beta-barrel domain" evidence="1">
    <location>
        <begin position="20"/>
        <end position="213"/>
    </location>
</feature>
<reference evidence="2 3" key="1">
    <citation type="submission" date="2019-03" db="EMBL/GenBank/DDBJ databases">
        <title>Genomic Encyclopedia of Archaeal and Bacterial Type Strains, Phase II (KMG-II): from individual species to whole genera.</title>
        <authorList>
            <person name="Goeker M."/>
        </authorList>
    </citation>
    <scope>NUCLEOTIDE SEQUENCE [LARGE SCALE GENOMIC DNA]</scope>
    <source>
        <strain evidence="2 3">DSM 19034</strain>
    </source>
</reference>
<gene>
    <name evidence="2" type="ORF">CLV32_0689</name>
</gene>
<dbReference type="Proteomes" id="UP000295499">
    <property type="component" value="Unassembled WGS sequence"/>
</dbReference>
<evidence type="ECO:0000313" key="2">
    <source>
        <dbReference type="EMBL" id="TDO24400.1"/>
    </source>
</evidence>
<dbReference type="OrthoDB" id="752592at2"/>
<dbReference type="AlphaFoldDB" id="A0A4R6IQ08"/>
<keyword evidence="3" id="KW-1185">Reference proteome</keyword>
<sequence length="213" mass="24235">MKRLLTLCLLSFLAQLTYAQVDGTYKNSIAIRGYSMVKLPKILDQSNSGNYVNTALNGVMLKFHDNQINFRLSGSYFSKNIDFSDTQKTVGKVSDYSLKLGFEKNFNYSTIQPYFFMDMGYRSNTFSGMVRNNLIVDANKDGFTLAPGFGIKINMLKELTFFAEGNAEFFYFMSKDESLNQTSNISDVSKYWKSQFLINPISIGLQFQFGSND</sequence>
<dbReference type="InterPro" id="IPR011250">
    <property type="entry name" value="OMP/PagP_B-barrel"/>
</dbReference>